<dbReference type="InterPro" id="IPR050204">
    <property type="entry name" value="AraC_XylS_family_regulators"/>
</dbReference>
<accession>A0A3N7J1S8</accession>
<reference evidence="5 6" key="2">
    <citation type="submission" date="2018-12" db="EMBL/GenBank/DDBJ databases">
        <title>Rhizobacter gummiphilus sp. nov., a rubber-degrading bacterium isolated from the soil of a botanical garden in Japan.</title>
        <authorList>
            <person name="Shunsuke S.S."/>
        </authorList>
    </citation>
    <scope>NUCLEOTIDE SEQUENCE [LARGE SCALE GENOMIC DNA]</scope>
    <source>
        <strain evidence="5 6">S-16</strain>
    </source>
</reference>
<dbReference type="AlphaFoldDB" id="A0A3N7J1S8"/>
<evidence type="ECO:0000313" key="5">
    <source>
        <dbReference type="EMBL" id="RQP24892.1"/>
    </source>
</evidence>
<name>A0A3N7J1S8_9BURK</name>
<evidence type="ECO:0000259" key="4">
    <source>
        <dbReference type="PROSITE" id="PS01124"/>
    </source>
</evidence>
<keyword evidence="6" id="KW-1185">Reference proteome</keyword>
<keyword evidence="3" id="KW-0804">Transcription</keyword>
<dbReference type="PROSITE" id="PS01124">
    <property type="entry name" value="HTH_ARAC_FAMILY_2"/>
    <property type="match status" value="1"/>
</dbReference>
<proteinExistence type="predicted"/>
<evidence type="ECO:0000313" key="6">
    <source>
        <dbReference type="Proteomes" id="UP000267464"/>
    </source>
</evidence>
<feature type="domain" description="HTH araC/xylS-type" evidence="4">
    <location>
        <begin position="182"/>
        <end position="279"/>
    </location>
</feature>
<evidence type="ECO:0000256" key="3">
    <source>
        <dbReference type="ARBA" id="ARBA00023163"/>
    </source>
</evidence>
<dbReference type="RefSeq" id="WP_124539799.1">
    <property type="nucleotide sequence ID" value="NZ_QUSW01000002.1"/>
</dbReference>
<gene>
    <name evidence="5" type="ORF">DZC73_08470</name>
</gene>
<keyword evidence="2" id="KW-0238">DNA-binding</keyword>
<dbReference type="InterPro" id="IPR009057">
    <property type="entry name" value="Homeodomain-like_sf"/>
</dbReference>
<dbReference type="SMART" id="SM00342">
    <property type="entry name" value="HTH_ARAC"/>
    <property type="match status" value="1"/>
</dbReference>
<dbReference type="OrthoDB" id="9816344at2"/>
<dbReference type="InterPro" id="IPR018060">
    <property type="entry name" value="HTH_AraC"/>
</dbReference>
<evidence type="ECO:0000256" key="2">
    <source>
        <dbReference type="ARBA" id="ARBA00023125"/>
    </source>
</evidence>
<reference evidence="5 6" key="1">
    <citation type="submission" date="2018-08" db="EMBL/GenBank/DDBJ databases">
        <authorList>
            <person name="Khan S.A."/>
            <person name="Jeon C.O."/>
            <person name="Chun B.H."/>
            <person name="Jeong S.E."/>
        </authorList>
    </citation>
    <scope>NUCLEOTIDE SEQUENCE [LARGE SCALE GENOMIC DNA]</scope>
    <source>
        <strain evidence="5 6">S-16</strain>
    </source>
</reference>
<organism evidence="5 6">
    <name type="scientific">Piscinibacter terrae</name>
    <dbReference type="NCBI Taxonomy" id="2496871"/>
    <lineage>
        <taxon>Bacteria</taxon>
        <taxon>Pseudomonadati</taxon>
        <taxon>Pseudomonadota</taxon>
        <taxon>Betaproteobacteria</taxon>
        <taxon>Burkholderiales</taxon>
        <taxon>Sphaerotilaceae</taxon>
        <taxon>Piscinibacter</taxon>
    </lineage>
</organism>
<dbReference type="Gene3D" id="1.10.10.60">
    <property type="entry name" value="Homeodomain-like"/>
    <property type="match status" value="2"/>
</dbReference>
<comment type="caution">
    <text evidence="5">The sequence shown here is derived from an EMBL/GenBank/DDBJ whole genome shotgun (WGS) entry which is preliminary data.</text>
</comment>
<keyword evidence="1" id="KW-0805">Transcription regulation</keyword>
<dbReference type="Pfam" id="PF12833">
    <property type="entry name" value="HTH_18"/>
    <property type="match status" value="1"/>
</dbReference>
<dbReference type="GO" id="GO:0043565">
    <property type="term" value="F:sequence-specific DNA binding"/>
    <property type="evidence" value="ECO:0007669"/>
    <property type="project" value="InterPro"/>
</dbReference>
<dbReference type="Proteomes" id="UP000267464">
    <property type="component" value="Unassembled WGS sequence"/>
</dbReference>
<dbReference type="SUPFAM" id="SSF46689">
    <property type="entry name" value="Homeodomain-like"/>
    <property type="match status" value="2"/>
</dbReference>
<evidence type="ECO:0000256" key="1">
    <source>
        <dbReference type="ARBA" id="ARBA00023015"/>
    </source>
</evidence>
<protein>
    <submittedName>
        <fullName evidence="5">AraC family transcriptional regulator</fullName>
    </submittedName>
</protein>
<dbReference type="GO" id="GO:0003700">
    <property type="term" value="F:DNA-binding transcription factor activity"/>
    <property type="evidence" value="ECO:0007669"/>
    <property type="project" value="InterPro"/>
</dbReference>
<sequence length="282" mass="30758">MPIAPLPGPLGLYSVSVMPSFLLDSTRVGWQGAFFTDILGAPEGVVDHGHERYCVVRGMHRQGRRTLGRRTWQEMPAGFSVWRCGDEQRYHWRGGGRAQFLFIAPQQVAQVTGHDRSLAGMGHDAPVRAPMLELIFDALQADVAQGSPAGALVGDSLIAALVAHLCGPVAPKVNGLSAQARDRAIDCIEARFAGPLSLQELADAAGLGIRHFSRAFREATGRSPHQYLLHRRVEQAKVLIRQGLPLAEVALQCGFCDQSQLTRTFMRQVGTTPGSFRSRFAR</sequence>
<dbReference type="EMBL" id="QUSW01000002">
    <property type="protein sequence ID" value="RQP24892.1"/>
    <property type="molecule type" value="Genomic_DNA"/>
</dbReference>
<dbReference type="PANTHER" id="PTHR46796:SF6">
    <property type="entry name" value="ARAC SUBFAMILY"/>
    <property type="match status" value="1"/>
</dbReference>
<dbReference type="PANTHER" id="PTHR46796">
    <property type="entry name" value="HTH-TYPE TRANSCRIPTIONAL ACTIVATOR RHAS-RELATED"/>
    <property type="match status" value="1"/>
</dbReference>